<gene>
    <name evidence="1" type="ORF">F5X71_24440</name>
</gene>
<name>A0A6G9XVZ9_NOCBR</name>
<proteinExistence type="predicted"/>
<evidence type="ECO:0000313" key="1">
    <source>
        <dbReference type="EMBL" id="QIS05047.1"/>
    </source>
</evidence>
<dbReference type="AlphaFoldDB" id="A0A6G9XVZ9"/>
<reference evidence="1 2" key="1">
    <citation type="journal article" date="2019" name="ACS Chem. Biol.">
        <title>Identification and Mobilization of a Cryptic Antibiotic Biosynthesis Gene Locus from a Human-Pathogenic Nocardia Isolate.</title>
        <authorList>
            <person name="Herisse M."/>
            <person name="Ishida K."/>
            <person name="Porter J.L."/>
            <person name="Howden B."/>
            <person name="Hertweck C."/>
            <person name="Stinear T.P."/>
            <person name="Pidot S.J."/>
        </authorList>
    </citation>
    <scope>NUCLEOTIDE SEQUENCE [LARGE SCALE GENOMIC DNA]</scope>
    <source>
        <strain evidence="1 2">AUSMDU00024985</strain>
    </source>
</reference>
<organism evidence="1 2">
    <name type="scientific">Nocardia brasiliensis</name>
    <dbReference type="NCBI Taxonomy" id="37326"/>
    <lineage>
        <taxon>Bacteria</taxon>
        <taxon>Bacillati</taxon>
        <taxon>Actinomycetota</taxon>
        <taxon>Actinomycetes</taxon>
        <taxon>Mycobacteriales</taxon>
        <taxon>Nocardiaceae</taxon>
        <taxon>Nocardia</taxon>
    </lineage>
</organism>
<dbReference type="Gene3D" id="3.40.830.10">
    <property type="entry name" value="LigB-like"/>
    <property type="match status" value="1"/>
</dbReference>
<evidence type="ECO:0000313" key="2">
    <source>
        <dbReference type="Proteomes" id="UP000501705"/>
    </source>
</evidence>
<sequence length="264" mass="27282">MREGGRGNGYGYVVFSIAALIPSPPILVPELCGAESGALPGHDGDPRARLRAAVLGAARDLAAVTDRWIVVGTGASTEVFGPEVVGTFRGFGADVRVALSAAAAPEADPQLPLPVLIAGWLRGQVAPAVSAEVRLVAVDTPVPDCVEFGAKLRAELDNSEVRHGVLVIADGAATLSVKAPGYLDERAAAVQDGLDRALSTGDRTALRGLDPELCAELVLSGRAAYQVLAGLFDRDPAVETRYRAAPFGVGYHVSLWRPTGTAAA</sequence>
<dbReference type="Proteomes" id="UP000501705">
    <property type="component" value="Chromosome"/>
</dbReference>
<accession>A0A6G9XVZ9</accession>
<dbReference type="EMBL" id="CP046171">
    <property type="protein sequence ID" value="QIS05047.1"/>
    <property type="molecule type" value="Genomic_DNA"/>
</dbReference>
<protein>
    <submittedName>
        <fullName evidence="1">Uncharacterized protein</fullName>
    </submittedName>
</protein>